<accession>A0A8J4H768</accession>
<dbReference type="Proteomes" id="UP000677918">
    <property type="component" value="Unassembled WGS sequence"/>
</dbReference>
<evidence type="ECO:0000313" key="3">
    <source>
        <dbReference type="Proteomes" id="UP000677918"/>
    </source>
</evidence>
<evidence type="ECO:0008006" key="4">
    <source>
        <dbReference type="Google" id="ProtNLM"/>
    </source>
</evidence>
<comment type="caution">
    <text evidence="2">The sequence shown here is derived from an EMBL/GenBank/DDBJ whole genome shotgun (WGS) entry which is preliminary data.</text>
</comment>
<reference evidence="2" key="1">
    <citation type="submission" date="2021-04" db="EMBL/GenBank/DDBJ databases">
        <title>Draft genome sequence of Xylanibacillus composti strain K13.</title>
        <authorList>
            <person name="Uke A."/>
            <person name="Chhe C."/>
            <person name="Baramee S."/>
            <person name="Kosugi A."/>
        </authorList>
    </citation>
    <scope>NUCLEOTIDE SEQUENCE</scope>
    <source>
        <strain evidence="2">K13</strain>
    </source>
</reference>
<name>A0A8J4H768_9BACL</name>
<evidence type="ECO:0000256" key="1">
    <source>
        <dbReference type="SAM" id="Phobius"/>
    </source>
</evidence>
<sequence length="175" mass="20021">MSDMFLIANITSWILLLVLAVSFLKLRKDLSGFLSDAKKPALQNMGLNKGERAPDKVYELLSEQEKHSKILVLLTSTSCDLCKRIYPALNPLQLKSKNRLKIILFTVGDEESVKHVLDEYELDVTAFPSLWPDIKETFRIEHIPYAYVFSNEGKVLNKGLVNSQEQLSYLLDYKL</sequence>
<gene>
    <name evidence="2" type="ORF">XYCOK13_38050</name>
</gene>
<dbReference type="SUPFAM" id="SSF52833">
    <property type="entry name" value="Thioredoxin-like"/>
    <property type="match status" value="1"/>
</dbReference>
<feature type="transmembrane region" description="Helical" evidence="1">
    <location>
        <begin position="6"/>
        <end position="24"/>
    </location>
</feature>
<dbReference type="AlphaFoldDB" id="A0A8J4H768"/>
<keyword evidence="1" id="KW-0472">Membrane</keyword>
<keyword evidence="1" id="KW-1133">Transmembrane helix</keyword>
<dbReference type="Gene3D" id="3.40.30.10">
    <property type="entry name" value="Glutaredoxin"/>
    <property type="match status" value="1"/>
</dbReference>
<organism evidence="2 3">
    <name type="scientific">Xylanibacillus composti</name>
    <dbReference type="NCBI Taxonomy" id="1572762"/>
    <lineage>
        <taxon>Bacteria</taxon>
        <taxon>Bacillati</taxon>
        <taxon>Bacillota</taxon>
        <taxon>Bacilli</taxon>
        <taxon>Bacillales</taxon>
        <taxon>Paenibacillaceae</taxon>
        <taxon>Xylanibacillus</taxon>
    </lineage>
</organism>
<proteinExistence type="predicted"/>
<protein>
    <recommendedName>
        <fullName evidence="4">Thioredoxin domain-containing protein</fullName>
    </recommendedName>
</protein>
<dbReference type="EMBL" id="BOVK01000064">
    <property type="protein sequence ID" value="GIQ70981.1"/>
    <property type="molecule type" value="Genomic_DNA"/>
</dbReference>
<evidence type="ECO:0000313" key="2">
    <source>
        <dbReference type="EMBL" id="GIQ70981.1"/>
    </source>
</evidence>
<dbReference type="InterPro" id="IPR036249">
    <property type="entry name" value="Thioredoxin-like_sf"/>
</dbReference>
<dbReference type="RefSeq" id="WP_315910935.1">
    <property type="nucleotide sequence ID" value="NZ_QQSZ01000003.1"/>
</dbReference>
<keyword evidence="3" id="KW-1185">Reference proteome</keyword>
<keyword evidence="1" id="KW-0812">Transmembrane</keyword>